<feature type="region of interest" description="Disordered" evidence="1">
    <location>
        <begin position="24"/>
        <end position="54"/>
    </location>
</feature>
<reference evidence="2 3" key="1">
    <citation type="submission" date="2016-06" db="EMBL/GenBank/DDBJ databases">
        <authorList>
            <person name="Kjaerup R.B."/>
            <person name="Dalgaard T.S."/>
            <person name="Juul-Madsen H.R."/>
        </authorList>
    </citation>
    <scope>NUCLEOTIDE SEQUENCE [LARGE SCALE GENOMIC DNA]</scope>
    <source>
        <strain evidence="2 3">1199456.5</strain>
    </source>
</reference>
<sequence length="71" mass="6760">MAVVEAGEVAAGADVVELAGVAGVSGAGGGISNPASDPIPSRSNKMTTAPTTTISTLPPSVLNHFVGADAV</sequence>
<proteinExistence type="predicted"/>
<dbReference type="Proteomes" id="UP000093962">
    <property type="component" value="Unassembled WGS sequence"/>
</dbReference>
<dbReference type="RefSeq" id="WP_064858062.1">
    <property type="nucleotide sequence ID" value="NZ_JAPMJT010000003.1"/>
</dbReference>
<protein>
    <submittedName>
        <fullName evidence="2">Uncharacterized protein</fullName>
    </submittedName>
</protein>
<evidence type="ECO:0000313" key="3">
    <source>
        <dbReference type="Proteomes" id="UP000093962"/>
    </source>
</evidence>
<accession>A0A1A0MWX8</accession>
<evidence type="ECO:0000313" key="2">
    <source>
        <dbReference type="EMBL" id="OBA89905.1"/>
    </source>
</evidence>
<gene>
    <name evidence="2" type="ORF">A5642_14005</name>
</gene>
<organism evidence="2 3">
    <name type="scientific">Mycolicibacterium mucogenicum</name>
    <name type="common">Mycobacterium mucogenicum</name>
    <dbReference type="NCBI Taxonomy" id="56689"/>
    <lineage>
        <taxon>Bacteria</taxon>
        <taxon>Bacillati</taxon>
        <taxon>Actinomycetota</taxon>
        <taxon>Actinomycetes</taxon>
        <taxon>Mycobacteriales</taxon>
        <taxon>Mycobacteriaceae</taxon>
        <taxon>Mycolicibacterium</taxon>
    </lineage>
</organism>
<evidence type="ECO:0000256" key="1">
    <source>
        <dbReference type="SAM" id="MobiDB-lite"/>
    </source>
</evidence>
<dbReference type="AlphaFoldDB" id="A0A1A0MWX8"/>
<comment type="caution">
    <text evidence="2">The sequence shown here is derived from an EMBL/GenBank/DDBJ whole genome shotgun (WGS) entry which is preliminary data.</text>
</comment>
<name>A0A1A0MWX8_MYCMU</name>
<dbReference type="EMBL" id="LZSF01000066">
    <property type="protein sequence ID" value="OBA89905.1"/>
    <property type="molecule type" value="Genomic_DNA"/>
</dbReference>